<reference evidence="3 4" key="1">
    <citation type="submission" date="2022-06" db="EMBL/GenBank/DDBJ databases">
        <title>Rhizosaccharibacter gen. nov. sp. nov. KSS12, endophytic bacteria isolated from sugarcane.</title>
        <authorList>
            <person name="Pitiwittayakul N."/>
        </authorList>
    </citation>
    <scope>NUCLEOTIDE SEQUENCE [LARGE SCALE GENOMIC DNA]</scope>
    <source>
        <strain evidence="3 4">KSS12</strain>
    </source>
</reference>
<feature type="compositionally biased region" description="Low complexity" evidence="1">
    <location>
        <begin position="73"/>
        <end position="85"/>
    </location>
</feature>
<feature type="transmembrane region" description="Helical" evidence="2">
    <location>
        <begin position="21"/>
        <end position="40"/>
    </location>
</feature>
<proteinExistence type="predicted"/>
<gene>
    <name evidence="3" type="ORF">NFI88_03620</name>
</gene>
<keyword evidence="2" id="KW-0472">Membrane</keyword>
<dbReference type="Proteomes" id="UP001524547">
    <property type="component" value="Unassembled WGS sequence"/>
</dbReference>
<keyword evidence="2" id="KW-0812">Transmembrane</keyword>
<organism evidence="3 4">
    <name type="scientific">Rhizosaccharibacter radicis</name>
    <dbReference type="NCBI Taxonomy" id="2782605"/>
    <lineage>
        <taxon>Bacteria</taxon>
        <taxon>Pseudomonadati</taxon>
        <taxon>Pseudomonadota</taxon>
        <taxon>Alphaproteobacteria</taxon>
        <taxon>Acetobacterales</taxon>
        <taxon>Acetobacteraceae</taxon>
        <taxon>Rhizosaccharibacter</taxon>
    </lineage>
</organism>
<protein>
    <submittedName>
        <fullName evidence="3">Uncharacterized protein</fullName>
    </submittedName>
</protein>
<evidence type="ECO:0000256" key="1">
    <source>
        <dbReference type="SAM" id="MobiDB-lite"/>
    </source>
</evidence>
<feature type="region of interest" description="Disordered" evidence="1">
    <location>
        <begin position="40"/>
        <end position="85"/>
    </location>
</feature>
<accession>A0ABT1VUC5</accession>
<evidence type="ECO:0000313" key="4">
    <source>
        <dbReference type="Proteomes" id="UP001524547"/>
    </source>
</evidence>
<comment type="caution">
    <text evidence="3">The sequence shown here is derived from an EMBL/GenBank/DDBJ whole genome shotgun (WGS) entry which is preliminary data.</text>
</comment>
<evidence type="ECO:0000256" key="2">
    <source>
        <dbReference type="SAM" id="Phobius"/>
    </source>
</evidence>
<name>A0ABT1VUC5_9PROT</name>
<keyword evidence="4" id="KW-1185">Reference proteome</keyword>
<evidence type="ECO:0000313" key="3">
    <source>
        <dbReference type="EMBL" id="MCQ8239929.1"/>
    </source>
</evidence>
<keyword evidence="2" id="KW-1133">Transmembrane helix</keyword>
<dbReference type="RefSeq" id="WP_422918665.1">
    <property type="nucleotide sequence ID" value="NZ_JAMZEJ010000002.1"/>
</dbReference>
<dbReference type="EMBL" id="JAMZEJ010000002">
    <property type="protein sequence ID" value="MCQ8239929.1"/>
    <property type="molecule type" value="Genomic_DNA"/>
</dbReference>
<sequence length="85" mass="8174">MPIDREFAPLPARTGRRAGRLIGATALPLMLAVGACGPIGGGPPPRAGSLDSRPLPAMQAGPTSIGPAGTGPAGAAAAVGDGTMY</sequence>